<dbReference type="PANTHER" id="PTHR43721:SF22">
    <property type="entry name" value="ELONGATION FACTOR TU, MITOCHONDRIAL"/>
    <property type="match status" value="1"/>
</dbReference>
<dbReference type="EC" id="3.6.5.3" evidence="13"/>
<dbReference type="FunFam" id="3.40.50.300:FF:000003">
    <property type="entry name" value="Elongation factor Tu"/>
    <property type="match status" value="1"/>
</dbReference>
<dbReference type="FunFam" id="2.40.30.10:FF:000001">
    <property type="entry name" value="Elongation factor Tu"/>
    <property type="match status" value="1"/>
</dbReference>
<dbReference type="PANTHER" id="PTHR43721">
    <property type="entry name" value="ELONGATION FACTOR TU-RELATED"/>
    <property type="match status" value="1"/>
</dbReference>
<dbReference type="NCBIfam" id="TIGR00231">
    <property type="entry name" value="small_GTP"/>
    <property type="match status" value="1"/>
</dbReference>
<dbReference type="Proteomes" id="UP000436483">
    <property type="component" value="Unassembled WGS sequence"/>
</dbReference>
<keyword evidence="7 13" id="KW-0648">Protein biosynthesis</keyword>
<dbReference type="Pfam" id="PF03143">
    <property type="entry name" value="GTP_EFTU_D3"/>
    <property type="match status" value="1"/>
</dbReference>
<evidence type="ECO:0000313" key="15">
    <source>
        <dbReference type="EMBL" id="MXQ09904.1"/>
    </source>
</evidence>
<evidence type="ECO:0000256" key="1">
    <source>
        <dbReference type="ARBA" id="ARBA00007249"/>
    </source>
</evidence>
<dbReference type="NCBIfam" id="TIGR00485">
    <property type="entry name" value="EF-Tu"/>
    <property type="match status" value="1"/>
</dbReference>
<reference evidence="15 17" key="2">
    <citation type="submission" date="2020-01" db="EMBL/GenBank/DDBJ databases">
        <title>Microvirga sp. nov., an arsenate reduction bacterium isolated from Tibet hotspring sediments.</title>
        <authorList>
            <person name="Xian W.-D."/>
            <person name="Li W.-J."/>
        </authorList>
    </citation>
    <scope>NUCLEOTIDE SEQUENCE [LARGE SCALE GENOMIC DNA]</scope>
    <source>
        <strain evidence="15 17">KCTC 23863</strain>
    </source>
</reference>
<keyword evidence="4 13" id="KW-0251">Elongation factor</keyword>
<feature type="binding site" evidence="13">
    <location>
        <begin position="81"/>
        <end position="85"/>
    </location>
    <ligand>
        <name>GTP</name>
        <dbReference type="ChEBI" id="CHEBI:37565"/>
    </ligand>
</feature>
<dbReference type="NCBIfam" id="NF009373">
    <property type="entry name" value="PRK12736.1"/>
    <property type="match status" value="1"/>
</dbReference>
<dbReference type="InterPro" id="IPR004161">
    <property type="entry name" value="EFTu-like_2"/>
</dbReference>
<dbReference type="GO" id="GO:0003924">
    <property type="term" value="F:GTPase activity"/>
    <property type="evidence" value="ECO:0007669"/>
    <property type="project" value="UniProtKB-UniRule"/>
</dbReference>
<evidence type="ECO:0000256" key="4">
    <source>
        <dbReference type="ARBA" id="ARBA00022768"/>
    </source>
</evidence>
<comment type="catalytic activity">
    <reaction evidence="13">
        <text>GTP + H2O = GDP + phosphate + H(+)</text>
        <dbReference type="Rhea" id="RHEA:19669"/>
        <dbReference type="ChEBI" id="CHEBI:15377"/>
        <dbReference type="ChEBI" id="CHEBI:15378"/>
        <dbReference type="ChEBI" id="CHEBI:37565"/>
        <dbReference type="ChEBI" id="CHEBI:43474"/>
        <dbReference type="ChEBI" id="CHEBI:58189"/>
        <dbReference type="EC" id="3.6.5.3"/>
    </reaction>
</comment>
<dbReference type="Pfam" id="PF03144">
    <property type="entry name" value="GTP_EFTU_D2"/>
    <property type="match status" value="1"/>
</dbReference>
<keyword evidence="17" id="KW-1185">Reference proteome</keyword>
<dbReference type="AlphaFoldDB" id="A0A7X3SMD8"/>
<keyword evidence="3 13" id="KW-0547">Nucleotide-binding</keyword>
<evidence type="ECO:0000256" key="12">
    <source>
        <dbReference type="ARBA" id="ARBA00064283"/>
    </source>
</evidence>
<feature type="domain" description="Tr-type G" evidence="14">
    <location>
        <begin position="10"/>
        <end position="206"/>
    </location>
</feature>
<dbReference type="PRINTS" id="PR00315">
    <property type="entry name" value="ELONGATNFCT"/>
</dbReference>
<comment type="function">
    <text evidence="13">GTP hydrolase that promotes the GTP-dependent binding of aminoacyl-tRNA to the A-site of ribosomes during protein biosynthesis.</text>
</comment>
<dbReference type="EMBL" id="WURB01000001">
    <property type="protein sequence ID" value="MXQ09916.1"/>
    <property type="molecule type" value="Genomic_DNA"/>
</dbReference>
<dbReference type="GO" id="GO:0005525">
    <property type="term" value="F:GTP binding"/>
    <property type="evidence" value="ECO:0007669"/>
    <property type="project" value="UniProtKB-UniRule"/>
</dbReference>
<dbReference type="InterPro" id="IPR009000">
    <property type="entry name" value="Transl_B-barrel_sf"/>
</dbReference>
<evidence type="ECO:0000256" key="5">
    <source>
        <dbReference type="ARBA" id="ARBA00022801"/>
    </source>
</evidence>
<dbReference type="PROSITE" id="PS51722">
    <property type="entry name" value="G_TR_2"/>
    <property type="match status" value="1"/>
</dbReference>
<comment type="subunit">
    <text evidence="11">Monomer. Heterotetramer composed of two EF-Ts.EF-Tu dimer complexes.</text>
</comment>
<dbReference type="Pfam" id="PF00009">
    <property type="entry name" value="GTP_EFTU"/>
    <property type="match status" value="1"/>
</dbReference>
<keyword evidence="2 13" id="KW-0479">Metal-binding</keyword>
<dbReference type="HAMAP" id="MF_00118_B">
    <property type="entry name" value="EF_Tu_B"/>
    <property type="match status" value="1"/>
</dbReference>
<comment type="caution">
    <text evidence="15">The sequence shown here is derived from an EMBL/GenBank/DDBJ whole genome shotgun (WGS) entry which is preliminary data.</text>
</comment>
<dbReference type="OrthoDB" id="9803139at2"/>
<feature type="binding site" evidence="13">
    <location>
        <begin position="19"/>
        <end position="26"/>
    </location>
    <ligand>
        <name>GTP</name>
        <dbReference type="ChEBI" id="CHEBI:37565"/>
    </ligand>
</feature>
<dbReference type="InterPro" id="IPR004541">
    <property type="entry name" value="Transl_elong_EFTu/EF1A_bac/org"/>
</dbReference>
<evidence type="ECO:0000259" key="14">
    <source>
        <dbReference type="PROSITE" id="PS51722"/>
    </source>
</evidence>
<dbReference type="InterPro" id="IPR041709">
    <property type="entry name" value="EF-Tu_GTP-bd"/>
</dbReference>
<comment type="subunit">
    <text evidence="12">(Microbial infection) Upon infection by bacteriophage Qbeta, part of the viral RNA-dependent RNA polymerase complex, the other subunits are the viral replicase catalytic subunit (AC P14647), host ribosomal protein S1 and EF-Ts.</text>
</comment>
<dbReference type="PROSITE" id="PS00301">
    <property type="entry name" value="G_TR_1"/>
    <property type="match status" value="1"/>
</dbReference>
<dbReference type="InterPro" id="IPR000795">
    <property type="entry name" value="T_Tr_GTP-bd_dom"/>
</dbReference>
<dbReference type="InterPro" id="IPR050055">
    <property type="entry name" value="EF-Tu_GTPase"/>
</dbReference>
<keyword evidence="8 13" id="KW-0342">GTP-binding</keyword>
<keyword evidence="13" id="KW-0963">Cytoplasm</keyword>
<dbReference type="NCBIfam" id="NF000766">
    <property type="entry name" value="PRK00049.1"/>
    <property type="match status" value="1"/>
</dbReference>
<reference evidence="15 17" key="1">
    <citation type="submission" date="2019-12" db="EMBL/GenBank/DDBJ databases">
        <authorList>
            <person name="Yuan C.-G."/>
        </authorList>
    </citation>
    <scope>NUCLEOTIDE SEQUENCE [LARGE SCALE GENOMIC DNA]</scope>
    <source>
        <strain evidence="15 17">KCTC 23863</strain>
    </source>
</reference>
<protein>
    <recommendedName>
        <fullName evidence="9 13">Elongation factor Tu</fullName>
        <shortName evidence="13">EF-Tu</shortName>
        <ecNumber evidence="13">3.6.5.3</ecNumber>
    </recommendedName>
</protein>
<keyword evidence="6 13" id="KW-0460">Magnesium</keyword>
<comment type="function">
    <text evidence="10">May play an important regulatory role in cell growth and in the bacterial response to nutrient deprivation.</text>
</comment>
<dbReference type="SUPFAM" id="SSF50465">
    <property type="entry name" value="EF-Tu/eEF-1alpha/eIF2-gamma C-terminal domain"/>
    <property type="match status" value="1"/>
</dbReference>
<keyword evidence="5 13" id="KW-0378">Hydrolase</keyword>
<evidence type="ECO:0000256" key="11">
    <source>
        <dbReference type="ARBA" id="ARBA00063778"/>
    </source>
</evidence>
<dbReference type="InterPro" id="IPR005225">
    <property type="entry name" value="Small_GTP-bd"/>
</dbReference>
<dbReference type="InterPro" id="IPR009001">
    <property type="entry name" value="Transl_elong_EF1A/Init_IF2_C"/>
</dbReference>
<evidence type="ECO:0000256" key="6">
    <source>
        <dbReference type="ARBA" id="ARBA00022842"/>
    </source>
</evidence>
<dbReference type="SUPFAM" id="SSF50447">
    <property type="entry name" value="Translation proteins"/>
    <property type="match status" value="1"/>
</dbReference>
<dbReference type="RefSeq" id="WP_160882531.1">
    <property type="nucleotide sequence ID" value="NZ_WURB01000001.1"/>
</dbReference>
<evidence type="ECO:0000256" key="2">
    <source>
        <dbReference type="ARBA" id="ARBA00022723"/>
    </source>
</evidence>
<evidence type="ECO:0000256" key="7">
    <source>
        <dbReference type="ARBA" id="ARBA00022917"/>
    </source>
</evidence>
<dbReference type="Gene3D" id="3.40.50.300">
    <property type="entry name" value="P-loop containing nucleotide triphosphate hydrolases"/>
    <property type="match status" value="1"/>
</dbReference>
<evidence type="ECO:0000256" key="8">
    <source>
        <dbReference type="ARBA" id="ARBA00023134"/>
    </source>
</evidence>
<dbReference type="InterPro" id="IPR027417">
    <property type="entry name" value="P-loop_NTPase"/>
</dbReference>
<dbReference type="GO" id="GO:0005829">
    <property type="term" value="C:cytosol"/>
    <property type="evidence" value="ECO:0007669"/>
    <property type="project" value="TreeGrafter"/>
</dbReference>
<dbReference type="InterPro" id="IPR033720">
    <property type="entry name" value="EFTU_2"/>
</dbReference>
<evidence type="ECO:0000256" key="13">
    <source>
        <dbReference type="HAMAP-Rule" id="MF_00118"/>
    </source>
</evidence>
<dbReference type="EMBL" id="WURB01000001">
    <property type="protein sequence ID" value="MXQ09904.1"/>
    <property type="molecule type" value="Genomic_DNA"/>
</dbReference>
<dbReference type="CDD" id="cd01884">
    <property type="entry name" value="EF_Tu"/>
    <property type="match status" value="1"/>
</dbReference>
<comment type="similarity">
    <text evidence="1 13">Belongs to the TRAFAC class translation factor GTPase superfamily. Classic translation factor GTPase family. EF-Tu/EF-1A subfamily.</text>
</comment>
<accession>A0A7X3SMD8</accession>
<dbReference type="GO" id="GO:0000287">
    <property type="term" value="F:magnesium ion binding"/>
    <property type="evidence" value="ECO:0007669"/>
    <property type="project" value="UniProtKB-UniRule"/>
</dbReference>
<dbReference type="InterPro" id="IPR031157">
    <property type="entry name" value="G_TR_CS"/>
</dbReference>
<dbReference type="CDD" id="cd03697">
    <property type="entry name" value="EFTU_II"/>
    <property type="match status" value="1"/>
</dbReference>
<evidence type="ECO:0000313" key="17">
    <source>
        <dbReference type="Proteomes" id="UP000436483"/>
    </source>
</evidence>
<dbReference type="GO" id="GO:0003746">
    <property type="term" value="F:translation elongation factor activity"/>
    <property type="evidence" value="ECO:0007669"/>
    <property type="project" value="UniProtKB-UniRule"/>
</dbReference>
<proteinExistence type="inferred from homology"/>
<dbReference type="Gene3D" id="2.40.30.10">
    <property type="entry name" value="Translation factors"/>
    <property type="match status" value="2"/>
</dbReference>
<feature type="binding site" evidence="13">
    <location>
        <begin position="136"/>
        <end position="139"/>
    </location>
    <ligand>
        <name>GTP</name>
        <dbReference type="ChEBI" id="CHEBI:37565"/>
    </ligand>
</feature>
<evidence type="ECO:0000256" key="10">
    <source>
        <dbReference type="ARBA" id="ARBA00058140"/>
    </source>
</evidence>
<dbReference type="SUPFAM" id="SSF52540">
    <property type="entry name" value="P-loop containing nucleoside triphosphate hydrolases"/>
    <property type="match status" value="1"/>
</dbReference>
<organism evidence="15 17">
    <name type="scientific">Microvirga makkahensis</name>
    <dbReference type="NCBI Taxonomy" id="1128670"/>
    <lineage>
        <taxon>Bacteria</taxon>
        <taxon>Pseudomonadati</taxon>
        <taxon>Pseudomonadota</taxon>
        <taxon>Alphaproteobacteria</taxon>
        <taxon>Hyphomicrobiales</taxon>
        <taxon>Methylobacteriaceae</taxon>
        <taxon>Microvirga</taxon>
    </lineage>
</organism>
<dbReference type="NCBIfam" id="NF009372">
    <property type="entry name" value="PRK12735.1"/>
    <property type="match status" value="1"/>
</dbReference>
<dbReference type="CDD" id="cd03707">
    <property type="entry name" value="EFTU_III"/>
    <property type="match status" value="1"/>
</dbReference>
<evidence type="ECO:0000256" key="3">
    <source>
        <dbReference type="ARBA" id="ARBA00022741"/>
    </source>
</evidence>
<evidence type="ECO:0000256" key="9">
    <source>
        <dbReference type="ARBA" id="ARBA00029554"/>
    </source>
</evidence>
<sequence>MAKEKFERTKPHCNIGTIGHVDHGKTSLTAAITKVLAESGGATFTAYDQIDKAPEEKARGITISTAHVEYETTNRHYAHVDCPGHADYVKNMITGAAQMDGAILVVSSADGPMPQTREHILLARQVGVPALVVFMNKVDMVDDPELLDLVELEVRELLSKYDFPGDDIPIVKGSALCALEDRQPEIGRDRVLELMAEVDRYIPQPERPVDQPFLMPIEDVFSISGRGTVVTGRVERGIIKVGEEVEIVGLRDTQKTTVTGVEMFRKLLDQGQAGDNVGVLLRGTKREDVERGQVLCKPGSIRPHTKFKAEAYILTKEEGGRHTPFFGNYRPQFYFRTTDVTGVVKLPEGTEMVMPGDNITMEVELIAPIAMEEKLRFAIREGGRTVGAGVVAAVMD</sequence>
<comment type="subcellular location">
    <subcellularLocation>
        <location evidence="13">Cytoplasm</location>
    </subcellularLocation>
</comment>
<feature type="binding site" evidence="13">
    <location>
        <position position="26"/>
    </location>
    <ligand>
        <name>Mg(2+)</name>
        <dbReference type="ChEBI" id="CHEBI:18420"/>
    </ligand>
</feature>
<dbReference type="InterPro" id="IPR004160">
    <property type="entry name" value="Transl_elong_EFTu/EF1A_C"/>
</dbReference>
<name>A0A7X3SMD8_9HYPH</name>
<gene>
    <name evidence="13 15" type="primary">tuf</name>
    <name evidence="15" type="ORF">GR328_00205</name>
    <name evidence="16" type="ORF">GR328_00270</name>
</gene>
<evidence type="ECO:0000313" key="16">
    <source>
        <dbReference type="EMBL" id="MXQ09916.1"/>
    </source>
</evidence>